<dbReference type="InterPro" id="IPR027417">
    <property type="entry name" value="P-loop_NTPase"/>
</dbReference>
<dbReference type="GO" id="GO:0016887">
    <property type="term" value="F:ATP hydrolysis activity"/>
    <property type="evidence" value="ECO:0007669"/>
    <property type="project" value="InterPro"/>
</dbReference>
<evidence type="ECO:0000256" key="1">
    <source>
        <dbReference type="ARBA" id="ARBA00005417"/>
    </source>
</evidence>
<dbReference type="InterPro" id="IPR003439">
    <property type="entry name" value="ABC_transporter-like_ATP-bd"/>
</dbReference>
<keyword evidence="3" id="KW-0547">Nucleotide-binding</keyword>
<evidence type="ECO:0000256" key="3">
    <source>
        <dbReference type="ARBA" id="ARBA00022741"/>
    </source>
</evidence>
<evidence type="ECO:0000256" key="2">
    <source>
        <dbReference type="ARBA" id="ARBA00022448"/>
    </source>
</evidence>
<dbReference type="InterPro" id="IPR050683">
    <property type="entry name" value="Bact_Polysacc_Export_ATP-bd"/>
</dbReference>
<dbReference type="InterPro" id="IPR003593">
    <property type="entry name" value="AAA+_ATPase"/>
</dbReference>
<dbReference type="AlphaFoldDB" id="A0A7M3MB43"/>
<evidence type="ECO:0000259" key="5">
    <source>
        <dbReference type="PROSITE" id="PS50893"/>
    </source>
</evidence>
<dbReference type="Pfam" id="PF00005">
    <property type="entry name" value="ABC_tran"/>
    <property type="match status" value="1"/>
</dbReference>
<dbReference type="SMART" id="SM00382">
    <property type="entry name" value="AAA"/>
    <property type="match status" value="1"/>
</dbReference>
<dbReference type="OrthoDB" id="9809450at2"/>
<dbReference type="GO" id="GO:0005524">
    <property type="term" value="F:ATP binding"/>
    <property type="evidence" value="ECO:0007669"/>
    <property type="project" value="UniProtKB-KW"/>
</dbReference>
<protein>
    <submittedName>
        <fullName evidence="6">ABC transporter ATP-binding protein</fullName>
    </submittedName>
</protein>
<dbReference type="PANTHER" id="PTHR46743">
    <property type="entry name" value="TEICHOIC ACIDS EXPORT ATP-BINDING PROTEIN TAGH"/>
    <property type="match status" value="1"/>
</dbReference>
<dbReference type="InterPro" id="IPR017871">
    <property type="entry name" value="ABC_transporter-like_CS"/>
</dbReference>
<dbReference type="SUPFAM" id="SSF52540">
    <property type="entry name" value="P-loop containing nucleoside triphosphate hydrolases"/>
    <property type="match status" value="1"/>
</dbReference>
<sequence length="236" mass="26395">MSNIPLITFENIACRYKYRKKGLRFAYHDALKDISFTLYKGETLGVLGRNGAGKSTLLRIVAGIVRPDAGRVINHQPVSISLLTLQLGFSVELSGRDNAILGALMLGKTKKEALDRLDAIHEFSDLGHWFYEPLKSYSSGMRARLGFAVAMEVSPDILLVDEVLGVGDEAFRVKSTAAMKERMRSGQTVLFVSHSLPSMRELCTRVIWIEDGVTRMQGETMEILRAYREHMIATQK</sequence>
<dbReference type="GO" id="GO:0016020">
    <property type="term" value="C:membrane"/>
    <property type="evidence" value="ECO:0007669"/>
    <property type="project" value="InterPro"/>
</dbReference>
<comment type="caution">
    <text evidence="6">The sequence shown here is derived from an EMBL/GenBank/DDBJ whole genome shotgun (WGS) entry which is preliminary data.</text>
</comment>
<accession>A0A7M3MB43</accession>
<dbReference type="EMBL" id="QMIE01000018">
    <property type="protein sequence ID" value="TVM15209.1"/>
    <property type="molecule type" value="Genomic_DNA"/>
</dbReference>
<dbReference type="PROSITE" id="PS50893">
    <property type="entry name" value="ABC_TRANSPORTER_2"/>
    <property type="match status" value="1"/>
</dbReference>
<organism evidence="6 7">
    <name type="scientific">Oceanidesulfovibrio indonesiensis</name>
    <dbReference type="NCBI Taxonomy" id="54767"/>
    <lineage>
        <taxon>Bacteria</taxon>
        <taxon>Pseudomonadati</taxon>
        <taxon>Thermodesulfobacteriota</taxon>
        <taxon>Desulfovibrionia</taxon>
        <taxon>Desulfovibrionales</taxon>
        <taxon>Desulfovibrionaceae</taxon>
        <taxon>Oceanidesulfovibrio</taxon>
    </lineage>
</organism>
<dbReference type="GO" id="GO:0140359">
    <property type="term" value="F:ABC-type transporter activity"/>
    <property type="evidence" value="ECO:0007669"/>
    <property type="project" value="InterPro"/>
</dbReference>
<keyword evidence="7" id="KW-1185">Reference proteome</keyword>
<evidence type="ECO:0000256" key="4">
    <source>
        <dbReference type="ARBA" id="ARBA00022840"/>
    </source>
</evidence>
<name>A0A7M3MB43_9BACT</name>
<dbReference type="PROSITE" id="PS00211">
    <property type="entry name" value="ABC_TRANSPORTER_1"/>
    <property type="match status" value="1"/>
</dbReference>
<dbReference type="PANTHER" id="PTHR46743:SF2">
    <property type="entry name" value="TEICHOIC ACIDS EXPORT ATP-BINDING PROTEIN TAGH"/>
    <property type="match status" value="1"/>
</dbReference>
<dbReference type="RefSeq" id="WP_144304244.1">
    <property type="nucleotide sequence ID" value="NZ_QMIE01000018.1"/>
</dbReference>
<feature type="domain" description="ABC transporter" evidence="5">
    <location>
        <begin position="7"/>
        <end position="236"/>
    </location>
</feature>
<dbReference type="Gene3D" id="3.40.50.300">
    <property type="entry name" value="P-loop containing nucleotide triphosphate hydrolases"/>
    <property type="match status" value="1"/>
</dbReference>
<gene>
    <name evidence="6" type="ORF">DPQ33_16075</name>
</gene>
<reference evidence="6 7" key="1">
    <citation type="submission" date="2018-06" db="EMBL/GenBank/DDBJ databases">
        <title>Complete genome of Desulfovibrio indonesiensis P37SLT.</title>
        <authorList>
            <person name="Crispim J.S."/>
            <person name="Vidigal P.M.P."/>
            <person name="Silva L.C.F."/>
            <person name="Laguardia C.N."/>
            <person name="Araujo L.C."/>
            <person name="Dias R.S."/>
            <person name="Sousa M.P."/>
            <person name="Paula S.O."/>
            <person name="Silva C."/>
        </authorList>
    </citation>
    <scope>NUCLEOTIDE SEQUENCE [LARGE SCALE GENOMIC DNA]</scope>
    <source>
        <strain evidence="6 7">P37SLT</strain>
    </source>
</reference>
<dbReference type="InterPro" id="IPR015860">
    <property type="entry name" value="ABC_transpr_TagH-like"/>
</dbReference>
<comment type="similarity">
    <text evidence="1">Belongs to the ABC transporter superfamily.</text>
</comment>
<evidence type="ECO:0000313" key="6">
    <source>
        <dbReference type="EMBL" id="TVM15209.1"/>
    </source>
</evidence>
<keyword evidence="4 6" id="KW-0067">ATP-binding</keyword>
<evidence type="ECO:0000313" key="7">
    <source>
        <dbReference type="Proteomes" id="UP000448292"/>
    </source>
</evidence>
<proteinExistence type="inferred from homology"/>
<keyword evidence="2" id="KW-0813">Transport</keyword>
<dbReference type="CDD" id="cd03220">
    <property type="entry name" value="ABC_KpsT_Wzt"/>
    <property type="match status" value="1"/>
</dbReference>
<dbReference type="Proteomes" id="UP000448292">
    <property type="component" value="Unassembled WGS sequence"/>
</dbReference>